<dbReference type="RefSeq" id="WP_066232064.1">
    <property type="nucleotide sequence ID" value="NZ_CP066701.1"/>
</dbReference>
<dbReference type="OrthoDB" id="2968672at2"/>
<sequence length="132" mass="14573">MRGLICLTLFLIIMSGCKQNIPKPESFNVEASESGKAAQSDKTKDASIRHIVHGKDIFIECFVPNISFSGANKAIERGKIVVYVDGQLKGEFHTAAFVMKNLSKGVHHVKIDVVKLNNKSHGLSKEFYVTIL</sequence>
<reference evidence="1 3" key="1">
    <citation type="submission" date="2016-01" db="EMBL/GenBank/DDBJ databases">
        <title>Genome Sequences of Twelve Sporeforming Bacillus Species Isolated from Foods.</title>
        <authorList>
            <person name="Berendsen E.M."/>
            <person name="Wells-Bennik M.H."/>
            <person name="Krawcyk A.O."/>
            <person name="De Jong A."/>
            <person name="Holsappel S."/>
            <person name="Eijlander R.T."/>
            <person name="Kuipers O.P."/>
        </authorList>
    </citation>
    <scope>NUCLEOTIDE SEQUENCE [LARGE SCALE GENOMIC DNA]</scope>
    <source>
        <strain evidence="1 3">B4102</strain>
    </source>
</reference>
<evidence type="ECO:0008006" key="5">
    <source>
        <dbReference type="Google" id="ProtNLM"/>
    </source>
</evidence>
<reference evidence="2 4" key="2">
    <citation type="submission" date="2020-12" db="EMBL/GenBank/DDBJ databases">
        <title>Taxonomic evaluation of the Bacillus sporothermodurans group of bacteria based on whole genome sequences.</title>
        <authorList>
            <person name="Fiedler G."/>
            <person name="Herbstmann A.-D."/>
            <person name="Doll E."/>
            <person name="Wenning M."/>
            <person name="Brinks E."/>
            <person name="Kabisch J."/>
            <person name="Breitenwieser F."/>
            <person name="Lappann M."/>
            <person name="Boehnlein C."/>
            <person name="Franz C."/>
        </authorList>
    </citation>
    <scope>NUCLEOTIDE SEQUENCE [LARGE SCALE GENOMIC DNA]</scope>
    <source>
        <strain evidence="2 4">DSM 10599</strain>
    </source>
</reference>
<dbReference type="Proteomes" id="UP000595512">
    <property type="component" value="Chromosome"/>
</dbReference>
<gene>
    <name evidence="1" type="ORF">B4102_0407</name>
    <name evidence="2" type="ORF">JGZ69_21935</name>
</gene>
<evidence type="ECO:0000313" key="3">
    <source>
        <dbReference type="Proteomes" id="UP000075666"/>
    </source>
</evidence>
<dbReference type="Proteomes" id="UP000075666">
    <property type="component" value="Unassembled WGS sequence"/>
</dbReference>
<dbReference type="KEGG" id="hspo:JGZ69_21935"/>
<dbReference type="EMBL" id="CP066701">
    <property type="protein sequence ID" value="QQX25315.1"/>
    <property type="molecule type" value="Genomic_DNA"/>
</dbReference>
<evidence type="ECO:0000313" key="4">
    <source>
        <dbReference type="Proteomes" id="UP000595512"/>
    </source>
</evidence>
<evidence type="ECO:0000313" key="2">
    <source>
        <dbReference type="EMBL" id="QQX25315.1"/>
    </source>
</evidence>
<dbReference type="AlphaFoldDB" id="A0A150KWB9"/>
<evidence type="ECO:0000313" key="1">
    <source>
        <dbReference type="EMBL" id="KYD04375.1"/>
    </source>
</evidence>
<organism evidence="1 3">
    <name type="scientific">Heyndrickxia sporothermodurans</name>
    <dbReference type="NCBI Taxonomy" id="46224"/>
    <lineage>
        <taxon>Bacteria</taxon>
        <taxon>Bacillati</taxon>
        <taxon>Bacillota</taxon>
        <taxon>Bacilli</taxon>
        <taxon>Bacillales</taxon>
        <taxon>Bacillaceae</taxon>
        <taxon>Heyndrickxia</taxon>
    </lineage>
</organism>
<accession>A0A150KWB9</accession>
<name>A0A150KWB9_9BACI</name>
<keyword evidence="3" id="KW-1185">Reference proteome</keyword>
<dbReference type="PATRIC" id="fig|46224.3.peg.3330"/>
<dbReference type="STRING" id="46224.B4102_0407"/>
<protein>
    <recommendedName>
        <fullName evidence="5">Lipoprotein</fullName>
    </recommendedName>
</protein>
<proteinExistence type="predicted"/>
<dbReference type="GeneID" id="62497752"/>
<dbReference type="PROSITE" id="PS51257">
    <property type="entry name" value="PROKAR_LIPOPROTEIN"/>
    <property type="match status" value="1"/>
</dbReference>
<dbReference type="EMBL" id="LQYN01000060">
    <property type="protein sequence ID" value="KYD04375.1"/>
    <property type="molecule type" value="Genomic_DNA"/>
</dbReference>